<dbReference type="OrthoDB" id="118154at2759"/>
<dbReference type="InterPro" id="IPR008942">
    <property type="entry name" value="ENTH_VHS"/>
</dbReference>
<dbReference type="Gene3D" id="1.25.40.90">
    <property type="match status" value="1"/>
</dbReference>
<evidence type="ECO:0000259" key="1">
    <source>
        <dbReference type="PROSITE" id="PS50942"/>
    </source>
</evidence>
<dbReference type="PANTHER" id="PTHR21514">
    <property type="entry name" value="AP-4 COMPLEX ACCESSORY SUBUNIT TEPSIN"/>
    <property type="match status" value="1"/>
</dbReference>
<evidence type="ECO:0000313" key="3">
    <source>
        <dbReference type="Proteomes" id="UP000499080"/>
    </source>
</evidence>
<sequence length="186" mass="20934">MAWQTLYEEVEFLTLHPEVGLAISDTNTPVPGYLFGEINAITYVDYGNNCKPLVNFLISRLEANTPLVSAKVLKLLLYLVTNGHAEMVEEVKFHEVALKEALGFYGPPDDLHGKTFYENIRKMAKEILEYVFSEDKRTQENILPPAPSELTGYGSSASSKNLQGFGFSVKTQSKLTLFPFFYKPLK</sequence>
<accession>A0A4Y2QWF2</accession>
<dbReference type="Pfam" id="PF01417">
    <property type="entry name" value="ENTH"/>
    <property type="match status" value="1"/>
</dbReference>
<dbReference type="PANTHER" id="PTHR21514:SF0">
    <property type="entry name" value="AP-4 COMPLEX ACCESSORY SUBUNIT TEPSIN"/>
    <property type="match status" value="1"/>
</dbReference>
<protein>
    <submittedName>
        <fullName evidence="2">AP-4 complex accessory subunit tepsin</fullName>
    </submittedName>
</protein>
<reference evidence="2 3" key="1">
    <citation type="journal article" date="2019" name="Sci. Rep.">
        <title>Orb-weaving spider Araneus ventricosus genome elucidates the spidroin gene catalogue.</title>
        <authorList>
            <person name="Kono N."/>
            <person name="Nakamura H."/>
            <person name="Ohtoshi R."/>
            <person name="Moran D.A.P."/>
            <person name="Shinohara A."/>
            <person name="Yoshida Y."/>
            <person name="Fujiwara M."/>
            <person name="Mori M."/>
            <person name="Tomita M."/>
            <person name="Arakawa K."/>
        </authorList>
    </citation>
    <scope>NUCLEOTIDE SEQUENCE [LARGE SCALE GENOMIC DNA]</scope>
</reference>
<dbReference type="InterPro" id="IPR039273">
    <property type="entry name" value="TEPSIN"/>
</dbReference>
<dbReference type="InterPro" id="IPR013809">
    <property type="entry name" value="ENTH"/>
</dbReference>
<name>A0A4Y2QWF2_ARAVE</name>
<feature type="domain" description="ENTH" evidence="1">
    <location>
        <begin position="7"/>
        <end position="141"/>
    </location>
</feature>
<dbReference type="SUPFAM" id="SSF48464">
    <property type="entry name" value="ENTH/VHS domain"/>
    <property type="match status" value="1"/>
</dbReference>
<dbReference type="Proteomes" id="UP000499080">
    <property type="component" value="Unassembled WGS sequence"/>
</dbReference>
<dbReference type="AlphaFoldDB" id="A0A4Y2QWF2"/>
<dbReference type="EMBL" id="BGPR01015027">
    <property type="protein sequence ID" value="GBN67722.1"/>
    <property type="molecule type" value="Genomic_DNA"/>
</dbReference>
<organism evidence="2 3">
    <name type="scientific">Araneus ventricosus</name>
    <name type="common">Orbweaver spider</name>
    <name type="synonym">Epeira ventricosa</name>
    <dbReference type="NCBI Taxonomy" id="182803"/>
    <lineage>
        <taxon>Eukaryota</taxon>
        <taxon>Metazoa</taxon>
        <taxon>Ecdysozoa</taxon>
        <taxon>Arthropoda</taxon>
        <taxon>Chelicerata</taxon>
        <taxon>Arachnida</taxon>
        <taxon>Araneae</taxon>
        <taxon>Araneomorphae</taxon>
        <taxon>Entelegynae</taxon>
        <taxon>Araneoidea</taxon>
        <taxon>Araneidae</taxon>
        <taxon>Araneus</taxon>
    </lineage>
</organism>
<dbReference type="GO" id="GO:0032588">
    <property type="term" value="C:trans-Golgi network membrane"/>
    <property type="evidence" value="ECO:0007669"/>
    <property type="project" value="TreeGrafter"/>
</dbReference>
<gene>
    <name evidence="2" type="primary">tepsin</name>
    <name evidence="2" type="ORF">AVEN_56368_1</name>
</gene>
<evidence type="ECO:0000313" key="2">
    <source>
        <dbReference type="EMBL" id="GBN67722.1"/>
    </source>
</evidence>
<keyword evidence="3" id="KW-1185">Reference proteome</keyword>
<comment type="caution">
    <text evidence="2">The sequence shown here is derived from an EMBL/GenBank/DDBJ whole genome shotgun (WGS) entry which is preliminary data.</text>
</comment>
<proteinExistence type="predicted"/>
<dbReference type="PROSITE" id="PS50942">
    <property type="entry name" value="ENTH"/>
    <property type="match status" value="1"/>
</dbReference>